<sequence length="361" mass="40279">MKLHLFNPSHDEALAAHSPYYYPSGAARKLAVEWSLLPAIWAEAGDAVWIPEEATKPDGEKTETNAWGKELNWLHTRELTAAVWNDVEEIVPWGWDLLLYHQLRKAGAPEKLLPQAEELQTLRTLSSRQTTTEVLPLLKESLKGFPLPLVGESFLAHSEAEVLQQLEHHPTLMVKALWSCSGRGVFRIHRTPTASECGRIRKLIREQGAVELQPAYERDTDFALEFTAAATGEVRYEGFSYFVTHPTGQYAGNLVASPEALAAQTTELIGSAEAVGTLCHTMAQQFSHYLAGRYVGPLGVDLMTVRTETGKALMPCVEVNLRRTMGHTALHLAQKMDEGQLKATDIPMSIRKLWYFCAQYT</sequence>
<name>J9G2Q0_9ZZZZ</name>
<protein>
    <recommendedName>
        <fullName evidence="2">ATP-grasp domain-containing protein</fullName>
    </recommendedName>
</protein>
<evidence type="ECO:0008006" key="2">
    <source>
        <dbReference type="Google" id="ProtNLM"/>
    </source>
</evidence>
<evidence type="ECO:0000313" key="1">
    <source>
        <dbReference type="EMBL" id="EJX01109.1"/>
    </source>
</evidence>
<proteinExistence type="predicted"/>
<reference evidence="1" key="1">
    <citation type="journal article" date="2012" name="PLoS ONE">
        <title>Gene sets for utilization of primary and secondary nutrition supplies in the distal gut of endangered iberian lynx.</title>
        <authorList>
            <person name="Alcaide M."/>
            <person name="Messina E."/>
            <person name="Richter M."/>
            <person name="Bargiela R."/>
            <person name="Peplies J."/>
            <person name="Huws S.A."/>
            <person name="Newbold C.J."/>
            <person name="Golyshin P.N."/>
            <person name="Simon M.A."/>
            <person name="Lopez G."/>
            <person name="Yakimov M.M."/>
            <person name="Ferrer M."/>
        </authorList>
    </citation>
    <scope>NUCLEOTIDE SEQUENCE</scope>
</reference>
<comment type="caution">
    <text evidence="1">The sequence shown here is derived from an EMBL/GenBank/DDBJ whole genome shotgun (WGS) entry which is preliminary data.</text>
</comment>
<dbReference type="SUPFAM" id="SSF56059">
    <property type="entry name" value="Glutathione synthetase ATP-binding domain-like"/>
    <property type="match status" value="1"/>
</dbReference>
<gene>
    <name evidence="1" type="ORF">EVA_10788</name>
</gene>
<accession>J9G2Q0</accession>
<dbReference type="AlphaFoldDB" id="J9G2Q0"/>
<organism evidence="1">
    <name type="scientific">gut metagenome</name>
    <dbReference type="NCBI Taxonomy" id="749906"/>
    <lineage>
        <taxon>unclassified sequences</taxon>
        <taxon>metagenomes</taxon>
        <taxon>organismal metagenomes</taxon>
    </lineage>
</organism>
<dbReference type="EMBL" id="AMCI01003097">
    <property type="protein sequence ID" value="EJX01109.1"/>
    <property type="molecule type" value="Genomic_DNA"/>
</dbReference>